<reference evidence="1 2" key="1">
    <citation type="submission" date="2024-09" db="EMBL/GenBank/DDBJ databases">
        <title>Chromosome-scale assembly of Riccia fluitans.</title>
        <authorList>
            <person name="Paukszto L."/>
            <person name="Sawicki J."/>
            <person name="Karawczyk K."/>
            <person name="Piernik-Szablinska J."/>
            <person name="Szczecinska M."/>
            <person name="Mazdziarz M."/>
        </authorList>
    </citation>
    <scope>NUCLEOTIDE SEQUENCE [LARGE SCALE GENOMIC DNA]</scope>
    <source>
        <strain evidence="1">Rf_01</strain>
        <tissue evidence="1">Aerial parts of the thallus</tissue>
    </source>
</reference>
<dbReference type="EMBL" id="JBHFFA010000003">
    <property type="protein sequence ID" value="KAL2635213.1"/>
    <property type="molecule type" value="Genomic_DNA"/>
</dbReference>
<evidence type="ECO:0000313" key="2">
    <source>
        <dbReference type="Proteomes" id="UP001605036"/>
    </source>
</evidence>
<protein>
    <submittedName>
        <fullName evidence="1">Uncharacterized protein</fullName>
    </submittedName>
</protein>
<name>A0ABD1YXH0_9MARC</name>
<accession>A0ABD1YXH0</accession>
<dbReference type="AlphaFoldDB" id="A0ABD1YXH0"/>
<sequence length="91" mass="10192">MASSWESSLGTRRQRRLGNLSRVFFDYHNASDESVPPDEKVGSLGSAVGPLPTHTSLLTPPELYQILFKRMSRSFVNVVLVFTGMGTDRKY</sequence>
<proteinExistence type="predicted"/>
<dbReference type="Proteomes" id="UP001605036">
    <property type="component" value="Unassembled WGS sequence"/>
</dbReference>
<keyword evidence="2" id="KW-1185">Reference proteome</keyword>
<comment type="caution">
    <text evidence="1">The sequence shown here is derived from an EMBL/GenBank/DDBJ whole genome shotgun (WGS) entry which is preliminary data.</text>
</comment>
<evidence type="ECO:0000313" key="1">
    <source>
        <dbReference type="EMBL" id="KAL2635213.1"/>
    </source>
</evidence>
<organism evidence="1 2">
    <name type="scientific">Riccia fluitans</name>
    <dbReference type="NCBI Taxonomy" id="41844"/>
    <lineage>
        <taxon>Eukaryota</taxon>
        <taxon>Viridiplantae</taxon>
        <taxon>Streptophyta</taxon>
        <taxon>Embryophyta</taxon>
        <taxon>Marchantiophyta</taxon>
        <taxon>Marchantiopsida</taxon>
        <taxon>Marchantiidae</taxon>
        <taxon>Marchantiales</taxon>
        <taxon>Ricciaceae</taxon>
        <taxon>Riccia</taxon>
    </lineage>
</organism>
<gene>
    <name evidence="1" type="ORF">R1flu_006692</name>
</gene>